<evidence type="ECO:0000256" key="1">
    <source>
        <dbReference type="SAM" id="MobiDB-lite"/>
    </source>
</evidence>
<reference evidence="2 3" key="1">
    <citation type="journal article" date="2011" name="PLoS Genet.">
        <title>Finished genome of the fungal wheat pathogen Mycosphaerella graminicola reveals dispensome structure, chromosome plasticity, and stealth pathogenesis.</title>
        <authorList>
            <person name="Goodwin S.B."/>
            <person name="Ben M'barek S."/>
            <person name="Dhillon B."/>
            <person name="Wittenberg A.H.J."/>
            <person name="Crane C.F."/>
            <person name="Hane J.K."/>
            <person name="Foster A.J."/>
            <person name="Van der Lee T.A.J."/>
            <person name="Grimwood J."/>
            <person name="Aerts A."/>
            <person name="Antoniw J."/>
            <person name="Bailey A."/>
            <person name="Bluhm B."/>
            <person name="Bowler J."/>
            <person name="Bristow J."/>
            <person name="van der Burgt A."/>
            <person name="Canto-Canche B."/>
            <person name="Churchill A.C.L."/>
            <person name="Conde-Ferraez L."/>
            <person name="Cools H.J."/>
            <person name="Coutinho P.M."/>
            <person name="Csukai M."/>
            <person name="Dehal P."/>
            <person name="De Wit P."/>
            <person name="Donzelli B."/>
            <person name="van de Geest H.C."/>
            <person name="van Ham R.C.H.J."/>
            <person name="Hammond-Kosack K.E."/>
            <person name="Henrissat B."/>
            <person name="Kilian A."/>
            <person name="Kobayashi A.K."/>
            <person name="Koopmann E."/>
            <person name="Kourmpetis Y."/>
            <person name="Kuzniar A."/>
            <person name="Lindquist E."/>
            <person name="Lombard V."/>
            <person name="Maliepaard C."/>
            <person name="Martins N."/>
            <person name="Mehrabi R."/>
            <person name="Nap J.P.H."/>
            <person name="Ponomarenko A."/>
            <person name="Rudd J.J."/>
            <person name="Salamov A."/>
            <person name="Schmutz J."/>
            <person name="Schouten H.J."/>
            <person name="Shapiro H."/>
            <person name="Stergiopoulos I."/>
            <person name="Torriani S.F.F."/>
            <person name="Tu H."/>
            <person name="de Vries R.P."/>
            <person name="Waalwijk C."/>
            <person name="Ware S.B."/>
            <person name="Wiebenga A."/>
            <person name="Zwiers L.-H."/>
            <person name="Oliver R.P."/>
            <person name="Grigoriev I.V."/>
            <person name="Kema G.H.J."/>
        </authorList>
    </citation>
    <scope>NUCLEOTIDE SEQUENCE [LARGE SCALE GENOMIC DNA]</scope>
    <source>
        <strain evidence="3">CBS 115943 / IPO323</strain>
    </source>
</reference>
<dbReference type="EMBL" id="CM001214">
    <property type="protein sequence ID" value="EGP81987.1"/>
    <property type="molecule type" value="Genomic_DNA"/>
</dbReference>
<keyword evidence="3" id="KW-1185">Reference proteome</keyword>
<sequence>MIRFWTLLQTRLRLRIRLHILRRTPPLSHPPPPQSPPPPNSVDRARTELTVHLDDKHALDCYDVLLRAYRASPLYEPDSKEDPYARIEILEATLAHLDTAVCGRAEELSIA</sequence>
<dbReference type="GeneID" id="13399256"/>
<gene>
    <name evidence="2" type="ORF">MYCGRDRAFT_111789</name>
</gene>
<feature type="region of interest" description="Disordered" evidence="1">
    <location>
        <begin position="23"/>
        <end position="46"/>
    </location>
</feature>
<dbReference type="KEGG" id="ztr:MYCGRDRAFT_111789"/>
<dbReference type="Proteomes" id="UP000008062">
    <property type="component" value="Chromosome 19"/>
</dbReference>
<dbReference type="HOGENOM" id="CLU_2160408_0_0_1"/>
<dbReference type="RefSeq" id="XP_003847011.1">
    <property type="nucleotide sequence ID" value="XM_003846963.1"/>
</dbReference>
<protein>
    <submittedName>
        <fullName evidence="2">Uncharacterized protein</fullName>
    </submittedName>
</protein>
<name>F9XRW4_ZYMTI</name>
<evidence type="ECO:0000313" key="3">
    <source>
        <dbReference type="Proteomes" id="UP000008062"/>
    </source>
</evidence>
<dbReference type="AlphaFoldDB" id="F9XRW4"/>
<proteinExistence type="predicted"/>
<evidence type="ECO:0000313" key="2">
    <source>
        <dbReference type="EMBL" id="EGP81987.1"/>
    </source>
</evidence>
<feature type="compositionally biased region" description="Pro residues" evidence="1">
    <location>
        <begin position="27"/>
        <end position="40"/>
    </location>
</feature>
<accession>F9XRW4</accession>
<organism evidence="2 3">
    <name type="scientific">Zymoseptoria tritici (strain CBS 115943 / IPO323)</name>
    <name type="common">Speckled leaf blotch fungus</name>
    <name type="synonym">Septoria tritici</name>
    <dbReference type="NCBI Taxonomy" id="336722"/>
    <lineage>
        <taxon>Eukaryota</taxon>
        <taxon>Fungi</taxon>
        <taxon>Dikarya</taxon>
        <taxon>Ascomycota</taxon>
        <taxon>Pezizomycotina</taxon>
        <taxon>Dothideomycetes</taxon>
        <taxon>Dothideomycetidae</taxon>
        <taxon>Mycosphaerellales</taxon>
        <taxon>Mycosphaerellaceae</taxon>
        <taxon>Zymoseptoria</taxon>
    </lineage>
</organism>
<dbReference type="InParanoid" id="F9XRW4"/>